<keyword evidence="1" id="KW-0472">Membrane</keyword>
<dbReference type="KEGG" id="bgy:BGLY_4156"/>
<evidence type="ECO:0000256" key="1">
    <source>
        <dbReference type="SAM" id="Phobius"/>
    </source>
</evidence>
<dbReference type="Proteomes" id="UP000288675">
    <property type="component" value="Chromosome"/>
</dbReference>
<dbReference type="Pfam" id="PF17247">
    <property type="entry name" value="DUF5316"/>
    <property type="match status" value="1"/>
</dbReference>
<proteinExistence type="predicted"/>
<keyword evidence="1" id="KW-0812">Transmembrane</keyword>
<feature type="transmembrane region" description="Helical" evidence="1">
    <location>
        <begin position="74"/>
        <end position="96"/>
    </location>
</feature>
<feature type="transmembrane region" description="Helical" evidence="1">
    <location>
        <begin position="31"/>
        <end position="53"/>
    </location>
</feature>
<dbReference type="EMBL" id="CP035232">
    <property type="protein sequence ID" value="QAT67209.1"/>
    <property type="molecule type" value="Genomic_DNA"/>
</dbReference>
<accession>A0AAJ3Z2L2</accession>
<dbReference type="GeneID" id="82855264"/>
<protein>
    <recommendedName>
        <fullName evidence="4">DUF5316 domain-containing protein</fullName>
    </recommendedName>
</protein>
<keyword evidence="1" id="KW-1133">Transmembrane helix</keyword>
<dbReference type="InterPro" id="IPR035167">
    <property type="entry name" value="DUF5316"/>
</dbReference>
<evidence type="ECO:0000313" key="3">
    <source>
        <dbReference type="Proteomes" id="UP000288675"/>
    </source>
</evidence>
<dbReference type="RefSeq" id="WP_046129471.1">
    <property type="nucleotide sequence ID" value="NZ_CP035232.1"/>
</dbReference>
<evidence type="ECO:0008006" key="4">
    <source>
        <dbReference type="Google" id="ProtNLM"/>
    </source>
</evidence>
<reference evidence="2 3" key="1">
    <citation type="submission" date="2019-01" db="EMBL/GenBank/DDBJ databases">
        <title>Genome sequence of Bacillus glycinifermentans SRCM103574.</title>
        <authorList>
            <person name="Kong H.-J."/>
            <person name="Jeong S.-Y."/>
            <person name="Jeong D.-Y."/>
        </authorList>
    </citation>
    <scope>NUCLEOTIDE SEQUENCE [LARGE SCALE GENOMIC DNA]</scope>
    <source>
        <strain evidence="2 3">SRCM103574</strain>
    </source>
</reference>
<evidence type="ECO:0000313" key="2">
    <source>
        <dbReference type="EMBL" id="QAT67209.1"/>
    </source>
</evidence>
<gene>
    <name evidence="2" type="ORF">EQZ20_21550</name>
</gene>
<dbReference type="AlphaFoldDB" id="A0AAJ3Z2L2"/>
<name>A0AAJ3Z2L2_9BACI</name>
<organism evidence="2 3">
    <name type="scientific">Bacillus glycinifermentans</name>
    <dbReference type="NCBI Taxonomy" id="1664069"/>
    <lineage>
        <taxon>Bacteria</taxon>
        <taxon>Bacillati</taxon>
        <taxon>Bacillota</taxon>
        <taxon>Bacilli</taxon>
        <taxon>Bacillales</taxon>
        <taxon>Bacillaceae</taxon>
        <taxon>Bacillus</taxon>
    </lineage>
</organism>
<sequence length="97" mass="10374">MKTAFLTGVAVCLVSIVISFAAEDWTLVFKISGTAGLGAGLLSALFSGAFVSGDRFRGNHHSETEEHRRANRKMTNALAFFAIPNLLAAGVSFFFAF</sequence>